<evidence type="ECO:0000256" key="1">
    <source>
        <dbReference type="ARBA" id="ARBA00023015"/>
    </source>
</evidence>
<sequence length="608" mass="66573">MIGVNVGDVISGMSDPPGPNALADGNHPGWASRPARESDAARRYREAFREGEVDPTDDPLAVVAEAIDTKAAMVRNALEPHGDEDALNALDGLLDLCSLERELIEDGAKRRTFALLAVQEGLSKLRAVDDVATIVDRAPREMVESCGFDRAVLFRVHEGRMVMESAYFGEDTEGAEKMVAFAQSVAPLLDHMLIETQMIRRHAPAIVRDARNDPRVNRPIIDFSLTHSYCAAPIMRTGKVIGFLHADRLYSGRMVDEIDRDTVWAFAEGFGYAYERTVLLERMRRQHDEVQRALASADEAARALQDADLDLRKIEPVERSPAARSLAEVQTRVMTMLTRREVEVLRLMAAGRTNQQIADELVISAGTVKSHVKRVLRKLSATNRAEAASAYVRLASVPEVGLCSGVVGVSEQDVVRLGLTPAGQVQVYRLDFCVGIERVGTQFASDLAQLVAAERQPAIDLVRVVDPHAAGSNPFGHRQSPGVVGRPDTGRQTVIAVVGDRDGVFVVVIRDDHEHGTKDFFARYGHVVGNAGENRWRDPEPLVERSARDGFAAECDAGAGRARLVDVSQDANALCRIDHRAQIGIPVTGRAGHDRFRARDEACDELVV</sequence>
<dbReference type="SMART" id="SM00421">
    <property type="entry name" value="HTH_LUXR"/>
    <property type="match status" value="1"/>
</dbReference>
<dbReference type="PROSITE" id="PS50043">
    <property type="entry name" value="HTH_LUXR_2"/>
    <property type="match status" value="1"/>
</dbReference>
<evidence type="ECO:0000256" key="5">
    <source>
        <dbReference type="SAM" id="MobiDB-lite"/>
    </source>
</evidence>
<dbReference type="PROSITE" id="PS00622">
    <property type="entry name" value="HTH_LUXR_1"/>
    <property type="match status" value="1"/>
</dbReference>
<keyword evidence="2" id="KW-0238">DNA-binding</keyword>
<organism evidence="7 8">
    <name type="scientific">Mycobacterium stomatepiae</name>
    <dbReference type="NCBI Taxonomy" id="470076"/>
    <lineage>
        <taxon>Bacteria</taxon>
        <taxon>Bacillati</taxon>
        <taxon>Actinomycetota</taxon>
        <taxon>Actinomycetes</taxon>
        <taxon>Mycobacteriales</taxon>
        <taxon>Mycobacteriaceae</taxon>
        <taxon>Mycobacterium</taxon>
        <taxon>Mycobacterium simiae complex</taxon>
    </lineage>
</organism>
<dbReference type="SUPFAM" id="SSF55781">
    <property type="entry name" value="GAF domain-like"/>
    <property type="match status" value="1"/>
</dbReference>
<dbReference type="PANTHER" id="PTHR44688">
    <property type="entry name" value="DNA-BINDING TRANSCRIPTIONAL ACTIVATOR DEVR_DOSR"/>
    <property type="match status" value="1"/>
</dbReference>
<dbReference type="Pfam" id="PF00196">
    <property type="entry name" value="GerE"/>
    <property type="match status" value="1"/>
</dbReference>
<feature type="domain" description="HTH luxR-type" evidence="6">
    <location>
        <begin position="330"/>
        <end position="395"/>
    </location>
</feature>
<reference evidence="7 8" key="1">
    <citation type="journal article" date="2019" name="Emerg. Microbes Infect.">
        <title>Comprehensive subspecies identification of 175 nontuberculous mycobacteria species based on 7547 genomic profiles.</title>
        <authorList>
            <person name="Matsumoto Y."/>
            <person name="Kinjo T."/>
            <person name="Motooka D."/>
            <person name="Nabeya D."/>
            <person name="Jung N."/>
            <person name="Uechi K."/>
            <person name="Horii T."/>
            <person name="Iida T."/>
            <person name="Fujita J."/>
            <person name="Nakamura S."/>
        </authorList>
    </citation>
    <scope>NUCLEOTIDE SEQUENCE [LARGE SCALE GENOMIC DNA]</scope>
    <source>
        <strain evidence="7 8">JCM 17783</strain>
    </source>
</reference>
<dbReference type="CDD" id="cd06170">
    <property type="entry name" value="LuxR_C_like"/>
    <property type="match status" value="1"/>
</dbReference>
<dbReference type="SUPFAM" id="SSF46894">
    <property type="entry name" value="C-terminal effector domain of the bipartite response regulators"/>
    <property type="match status" value="1"/>
</dbReference>
<dbReference type="KEGG" id="msto:MSTO_06100"/>
<dbReference type="SMART" id="SM00065">
    <property type="entry name" value="GAF"/>
    <property type="match status" value="1"/>
</dbReference>
<dbReference type="InterPro" id="IPR000792">
    <property type="entry name" value="Tscrpt_reg_LuxR_C"/>
</dbReference>
<dbReference type="InterPro" id="IPR036388">
    <property type="entry name" value="WH-like_DNA-bd_sf"/>
</dbReference>
<evidence type="ECO:0000256" key="3">
    <source>
        <dbReference type="ARBA" id="ARBA00023163"/>
    </source>
</evidence>
<proteinExistence type="predicted"/>
<keyword evidence="3" id="KW-0804">Transcription</keyword>
<dbReference type="Gene3D" id="3.30.450.40">
    <property type="match status" value="1"/>
</dbReference>
<keyword evidence="8" id="KW-1185">Reference proteome</keyword>
<dbReference type="PANTHER" id="PTHR44688:SF16">
    <property type="entry name" value="DNA-BINDING TRANSCRIPTIONAL ACTIVATOR DEVR_DOSR"/>
    <property type="match status" value="1"/>
</dbReference>
<dbReference type="InterPro" id="IPR003018">
    <property type="entry name" value="GAF"/>
</dbReference>
<dbReference type="Gene3D" id="1.10.10.10">
    <property type="entry name" value="Winged helix-like DNA-binding domain superfamily/Winged helix DNA-binding domain"/>
    <property type="match status" value="1"/>
</dbReference>
<dbReference type="Pfam" id="PF01590">
    <property type="entry name" value="GAF"/>
    <property type="match status" value="1"/>
</dbReference>
<dbReference type="EMBL" id="AP022587">
    <property type="protein sequence ID" value="BBY20405.1"/>
    <property type="molecule type" value="Genomic_DNA"/>
</dbReference>
<evidence type="ECO:0000313" key="8">
    <source>
        <dbReference type="Proteomes" id="UP000467130"/>
    </source>
</evidence>
<protein>
    <recommendedName>
        <fullName evidence="6">HTH luxR-type domain-containing protein</fullName>
    </recommendedName>
</protein>
<dbReference type="Proteomes" id="UP000467130">
    <property type="component" value="Chromosome"/>
</dbReference>
<keyword evidence="4" id="KW-0175">Coiled coil</keyword>
<accession>A0A7I7Q226</accession>
<feature type="coiled-coil region" evidence="4">
    <location>
        <begin position="280"/>
        <end position="307"/>
    </location>
</feature>
<evidence type="ECO:0000313" key="7">
    <source>
        <dbReference type="EMBL" id="BBY20405.1"/>
    </source>
</evidence>
<gene>
    <name evidence="7" type="ORF">MSTO_06100</name>
</gene>
<dbReference type="PRINTS" id="PR00038">
    <property type="entry name" value="HTHLUXR"/>
</dbReference>
<dbReference type="GO" id="GO:0006355">
    <property type="term" value="P:regulation of DNA-templated transcription"/>
    <property type="evidence" value="ECO:0007669"/>
    <property type="project" value="InterPro"/>
</dbReference>
<dbReference type="InterPro" id="IPR016032">
    <property type="entry name" value="Sig_transdc_resp-reg_C-effctor"/>
</dbReference>
<feature type="region of interest" description="Disordered" evidence="5">
    <location>
        <begin position="1"/>
        <end position="35"/>
    </location>
</feature>
<keyword evidence="1" id="KW-0805">Transcription regulation</keyword>
<evidence type="ECO:0000259" key="6">
    <source>
        <dbReference type="PROSITE" id="PS50043"/>
    </source>
</evidence>
<dbReference type="InterPro" id="IPR029016">
    <property type="entry name" value="GAF-like_dom_sf"/>
</dbReference>
<dbReference type="AlphaFoldDB" id="A0A7I7Q226"/>
<evidence type="ECO:0000256" key="4">
    <source>
        <dbReference type="SAM" id="Coils"/>
    </source>
</evidence>
<evidence type="ECO:0000256" key="2">
    <source>
        <dbReference type="ARBA" id="ARBA00023125"/>
    </source>
</evidence>
<dbReference type="GO" id="GO:0003677">
    <property type="term" value="F:DNA binding"/>
    <property type="evidence" value="ECO:0007669"/>
    <property type="project" value="UniProtKB-KW"/>
</dbReference>
<name>A0A7I7Q226_9MYCO</name>